<reference evidence="2 3" key="1">
    <citation type="journal article" date="2020" name="Microorganisms">
        <title>Osmotic Adaptation and Compatible Solute Biosynthesis of Phototrophic Bacteria as Revealed from Genome Analyses.</title>
        <authorList>
            <person name="Imhoff J.F."/>
            <person name="Rahn T."/>
            <person name="Kunzel S."/>
            <person name="Keller A."/>
            <person name="Neulinger S.C."/>
        </authorList>
    </citation>
    <scope>NUCLEOTIDE SEQUENCE [LARGE SCALE GENOMIC DNA]</scope>
    <source>
        <strain evidence="2 3">DSM 9895</strain>
    </source>
</reference>
<dbReference type="Proteomes" id="UP001296873">
    <property type="component" value="Unassembled WGS sequence"/>
</dbReference>
<evidence type="ECO:0008006" key="4">
    <source>
        <dbReference type="Google" id="ProtNLM"/>
    </source>
</evidence>
<sequence length="495" mass="54138">MRYLFAKSCAAIAGTAMLAGLATPAQAQIDLPSDVQQTCTVSPDTFTSWFLEGTPRANGPVRPADSVAFPEHNTVCDFYTWGAQMFLWLTSPDYNTGDPLVLDGPAVFTVLPVNHQGYRRLVDNAPDAGPLQLAVRSEKADEIGELGQAGGSGVLMSQNGSLVYYGVHVNDIYAYFLTGQKTGQFPRETKFPRDASDLQAVTDYTEAQFPAALVPAPEALVMELKTSWVAANTVDDPDRYVTIEAVVPTFDRGATEWTRDGSRTTELALVGMHVVGTVQHHQEFVWASFEHIDNAPNAPYYYTDSEGNLQIHRDPSDVGYQFMAAGDHMFRTRENVECMKEDQGNIVANRDDQGNLVCRNGIAPSNTMRMNPWGSAPDKSSAENNTLLLSINNSIRSQLKDGDRRANYVQIGGIWTSQGSDTKADAPIPDTADFSDTDLRGSLSLANATMETYNQDTSCFSCHQQSKSAPNSFQAFQLSHIYSQIVPLNVGLNDN</sequence>
<proteinExistence type="predicted"/>
<name>A0ABS1DM98_9PROT</name>
<evidence type="ECO:0000256" key="1">
    <source>
        <dbReference type="SAM" id="SignalP"/>
    </source>
</evidence>
<keyword evidence="1" id="KW-0732">Signal</keyword>
<protein>
    <recommendedName>
        <fullName evidence="4">Cytochrome c family protein</fullName>
    </recommendedName>
</protein>
<comment type="caution">
    <text evidence="2">The sequence shown here is derived from an EMBL/GenBank/DDBJ whole genome shotgun (WGS) entry which is preliminary data.</text>
</comment>
<dbReference type="EMBL" id="NRRL01000099">
    <property type="protein sequence ID" value="MBK1670505.1"/>
    <property type="molecule type" value="Genomic_DNA"/>
</dbReference>
<feature type="chain" id="PRO_5047014418" description="Cytochrome c family protein" evidence="1">
    <location>
        <begin position="28"/>
        <end position="495"/>
    </location>
</feature>
<keyword evidence="3" id="KW-1185">Reference proteome</keyword>
<dbReference type="RefSeq" id="WP_200342868.1">
    <property type="nucleotide sequence ID" value="NZ_NRRL01000099.1"/>
</dbReference>
<gene>
    <name evidence="2" type="ORF">CKO28_21000</name>
</gene>
<evidence type="ECO:0000313" key="3">
    <source>
        <dbReference type="Proteomes" id="UP001296873"/>
    </source>
</evidence>
<organism evidence="2 3">
    <name type="scientific">Rhodovibrio sodomensis</name>
    <dbReference type="NCBI Taxonomy" id="1088"/>
    <lineage>
        <taxon>Bacteria</taxon>
        <taxon>Pseudomonadati</taxon>
        <taxon>Pseudomonadota</taxon>
        <taxon>Alphaproteobacteria</taxon>
        <taxon>Rhodospirillales</taxon>
        <taxon>Rhodovibrionaceae</taxon>
        <taxon>Rhodovibrio</taxon>
    </lineage>
</organism>
<evidence type="ECO:0000313" key="2">
    <source>
        <dbReference type="EMBL" id="MBK1670505.1"/>
    </source>
</evidence>
<feature type="signal peptide" evidence="1">
    <location>
        <begin position="1"/>
        <end position="27"/>
    </location>
</feature>
<accession>A0ABS1DM98</accession>